<evidence type="ECO:0000313" key="3">
    <source>
        <dbReference type="EMBL" id="GMT22245.1"/>
    </source>
</evidence>
<keyword evidence="2" id="KW-0812">Transmembrane</keyword>
<dbReference type="Pfam" id="PF03125">
    <property type="entry name" value="Sre"/>
    <property type="match status" value="1"/>
</dbReference>
<name>A0AAV5VVZ9_9BILA</name>
<feature type="transmembrane region" description="Helical" evidence="2">
    <location>
        <begin position="29"/>
        <end position="55"/>
    </location>
</feature>
<keyword evidence="4" id="KW-1185">Reference proteome</keyword>
<sequence>MLLPLTVSVERFLATKWWEWYERQSMSTLFAFLSCLSIIELGVITPSLCAVYEVYSLVTQMILFAAYLSIGVAIFLQLLSRNRAALMALKARRIRTRYTVSKHYQIKENLLVFAMLRKIAMPAAIGAVPPFLFFSLYLAVPSELCQILKLGSVALFDLY</sequence>
<dbReference type="AlphaFoldDB" id="A0AAV5VVZ9"/>
<evidence type="ECO:0000256" key="1">
    <source>
        <dbReference type="ARBA" id="ARBA00006803"/>
    </source>
</evidence>
<dbReference type="PANTHER" id="PTHR47521">
    <property type="entry name" value="SERPENTINE RECEPTOR, CLASS E (EPSILON)-RELATED"/>
    <property type="match status" value="1"/>
</dbReference>
<evidence type="ECO:0000313" key="4">
    <source>
        <dbReference type="Proteomes" id="UP001432322"/>
    </source>
</evidence>
<keyword evidence="2" id="KW-1133">Transmembrane helix</keyword>
<comment type="similarity">
    <text evidence="1">Belongs to the nematode receptor-like protein sre family.</text>
</comment>
<dbReference type="EMBL" id="BTSY01000004">
    <property type="protein sequence ID" value="GMT22245.1"/>
    <property type="molecule type" value="Genomic_DNA"/>
</dbReference>
<dbReference type="InterPro" id="IPR052860">
    <property type="entry name" value="NRL-GPCR1"/>
</dbReference>
<feature type="transmembrane region" description="Helical" evidence="2">
    <location>
        <begin position="119"/>
        <end position="140"/>
    </location>
</feature>
<comment type="caution">
    <text evidence="3">The sequence shown here is derived from an EMBL/GenBank/DDBJ whole genome shotgun (WGS) entry which is preliminary data.</text>
</comment>
<organism evidence="3 4">
    <name type="scientific">Pristionchus fissidentatus</name>
    <dbReference type="NCBI Taxonomy" id="1538716"/>
    <lineage>
        <taxon>Eukaryota</taxon>
        <taxon>Metazoa</taxon>
        <taxon>Ecdysozoa</taxon>
        <taxon>Nematoda</taxon>
        <taxon>Chromadorea</taxon>
        <taxon>Rhabditida</taxon>
        <taxon>Rhabditina</taxon>
        <taxon>Diplogasteromorpha</taxon>
        <taxon>Diplogasteroidea</taxon>
        <taxon>Neodiplogasteridae</taxon>
        <taxon>Pristionchus</taxon>
    </lineage>
</organism>
<evidence type="ECO:0000256" key="2">
    <source>
        <dbReference type="SAM" id="Phobius"/>
    </source>
</evidence>
<feature type="non-terminal residue" evidence="3">
    <location>
        <position position="159"/>
    </location>
</feature>
<dbReference type="GO" id="GO:0007606">
    <property type="term" value="P:sensory perception of chemical stimulus"/>
    <property type="evidence" value="ECO:0007669"/>
    <property type="project" value="InterPro"/>
</dbReference>
<keyword evidence="2" id="KW-0472">Membrane</keyword>
<reference evidence="3" key="1">
    <citation type="submission" date="2023-10" db="EMBL/GenBank/DDBJ databases">
        <title>Genome assembly of Pristionchus species.</title>
        <authorList>
            <person name="Yoshida K."/>
            <person name="Sommer R.J."/>
        </authorList>
    </citation>
    <scope>NUCLEOTIDE SEQUENCE</scope>
    <source>
        <strain evidence="3">RS5133</strain>
    </source>
</reference>
<dbReference type="Proteomes" id="UP001432322">
    <property type="component" value="Unassembled WGS sequence"/>
</dbReference>
<gene>
    <name evidence="3" type="ORF">PFISCL1PPCAC_13542</name>
</gene>
<protein>
    <recommendedName>
        <fullName evidence="5">G protein-coupled receptor</fullName>
    </recommendedName>
</protein>
<dbReference type="PANTHER" id="PTHR47521:SF7">
    <property type="entry name" value="SERPENTINE RECEPTOR CLASS EPSILON-6"/>
    <property type="match status" value="1"/>
</dbReference>
<dbReference type="InterPro" id="IPR004151">
    <property type="entry name" value="7TM_GPCR_serpentine_rcpt_Sre"/>
</dbReference>
<dbReference type="GO" id="GO:0016020">
    <property type="term" value="C:membrane"/>
    <property type="evidence" value="ECO:0007669"/>
    <property type="project" value="InterPro"/>
</dbReference>
<feature type="transmembrane region" description="Helical" evidence="2">
    <location>
        <begin position="61"/>
        <end position="80"/>
    </location>
</feature>
<accession>A0AAV5VVZ9</accession>
<proteinExistence type="inferred from homology"/>
<evidence type="ECO:0008006" key="5">
    <source>
        <dbReference type="Google" id="ProtNLM"/>
    </source>
</evidence>